<accession>G9YCP6</accession>
<evidence type="ECO:0000313" key="2">
    <source>
        <dbReference type="Proteomes" id="UP000005959"/>
    </source>
</evidence>
<comment type="caution">
    <text evidence="1">The sequence shown here is derived from an EMBL/GenBank/DDBJ whole genome shotgun (WGS) entry which is preliminary data.</text>
</comment>
<organism evidence="1 2">
    <name type="scientific">Hafnia alvei ATCC 51873</name>
    <dbReference type="NCBI Taxonomy" id="1002364"/>
    <lineage>
        <taxon>Bacteria</taxon>
        <taxon>Pseudomonadati</taxon>
        <taxon>Pseudomonadota</taxon>
        <taxon>Gammaproteobacteria</taxon>
        <taxon>Enterobacterales</taxon>
        <taxon>Hafniaceae</taxon>
        <taxon>Hafnia</taxon>
    </lineage>
</organism>
<proteinExistence type="predicted"/>
<dbReference type="AlphaFoldDB" id="G9YCP6"/>
<sequence length="45" mass="5121">MHKFDALSALFLCITNFMPLNGAVYVSNYKHNNIILITLGYFAIK</sequence>
<dbReference type="Proteomes" id="UP000005959">
    <property type="component" value="Unassembled WGS sequence"/>
</dbReference>
<reference evidence="1 2" key="1">
    <citation type="submission" date="2011-08" db="EMBL/GenBank/DDBJ databases">
        <authorList>
            <person name="Weinstock G."/>
            <person name="Sodergren E."/>
            <person name="Clifton S."/>
            <person name="Fulton L."/>
            <person name="Fulton B."/>
            <person name="Courtney L."/>
            <person name="Fronick C."/>
            <person name="Harrison M."/>
            <person name="Strong C."/>
            <person name="Farmer C."/>
            <person name="Delahaunty K."/>
            <person name="Markovic C."/>
            <person name="Hall O."/>
            <person name="Minx P."/>
            <person name="Tomlinson C."/>
            <person name="Mitreva M."/>
            <person name="Hou S."/>
            <person name="Chen J."/>
            <person name="Wollam A."/>
            <person name="Pepin K.H."/>
            <person name="Johnson M."/>
            <person name="Bhonagiri V."/>
            <person name="Zhang X."/>
            <person name="Suruliraj S."/>
            <person name="Warren W."/>
            <person name="Chinwalla A."/>
            <person name="Mardis E.R."/>
            <person name="Wilson R.K."/>
        </authorList>
    </citation>
    <scope>NUCLEOTIDE SEQUENCE [LARGE SCALE GENOMIC DNA]</scope>
    <source>
        <strain evidence="1 2">ATCC 51873</strain>
    </source>
</reference>
<protein>
    <submittedName>
        <fullName evidence="1">Uncharacterized protein</fullName>
    </submittedName>
</protein>
<dbReference type="HOGENOM" id="CLU_3200481_0_0_6"/>
<name>G9YCP6_HAFAL</name>
<dbReference type="EMBL" id="AGCI01000105">
    <property type="protein sequence ID" value="EHM38341.1"/>
    <property type="molecule type" value="Genomic_DNA"/>
</dbReference>
<gene>
    <name evidence="1" type="ORF">HMPREF0454_04461</name>
</gene>
<evidence type="ECO:0000313" key="1">
    <source>
        <dbReference type="EMBL" id="EHM38341.1"/>
    </source>
</evidence>